<dbReference type="Proteomes" id="UP001589747">
    <property type="component" value="Unassembled WGS sequence"/>
</dbReference>
<protein>
    <submittedName>
        <fullName evidence="2">Uncharacterized protein</fullName>
    </submittedName>
</protein>
<keyword evidence="1" id="KW-1133">Transmembrane helix</keyword>
<evidence type="ECO:0000313" key="2">
    <source>
        <dbReference type="EMBL" id="MFB9326099.1"/>
    </source>
</evidence>
<reference evidence="2 3" key="1">
    <citation type="submission" date="2024-09" db="EMBL/GenBank/DDBJ databases">
        <authorList>
            <person name="Sun Q."/>
            <person name="Mori K."/>
        </authorList>
    </citation>
    <scope>NUCLEOTIDE SEQUENCE [LARGE SCALE GENOMIC DNA]</scope>
    <source>
        <strain evidence="2 3">TISTR 2452</strain>
    </source>
</reference>
<proteinExistence type="predicted"/>
<accession>A0ABV5KLK3</accession>
<name>A0ABV5KLK3_9BACL</name>
<feature type="transmembrane region" description="Helical" evidence="1">
    <location>
        <begin position="6"/>
        <end position="25"/>
    </location>
</feature>
<dbReference type="RefSeq" id="WP_377493070.1">
    <property type="nucleotide sequence ID" value="NZ_JBHMDO010000017.1"/>
</dbReference>
<keyword evidence="1" id="KW-0812">Transmembrane</keyword>
<dbReference type="EMBL" id="JBHMDO010000017">
    <property type="protein sequence ID" value="MFB9326099.1"/>
    <property type="molecule type" value="Genomic_DNA"/>
</dbReference>
<evidence type="ECO:0000256" key="1">
    <source>
        <dbReference type="SAM" id="Phobius"/>
    </source>
</evidence>
<gene>
    <name evidence="2" type="ORF">ACFFSY_09270</name>
</gene>
<sequence length="82" mass="9063">MTAIGVGIIAFMGVGLLAGLDMLVYRESLIKAYRHLLFDYTHAPAFVMIGAAVLLAAWGDMGQRILRRLRTSRRGNERGEGR</sequence>
<keyword evidence="3" id="KW-1185">Reference proteome</keyword>
<feature type="transmembrane region" description="Helical" evidence="1">
    <location>
        <begin position="37"/>
        <end position="58"/>
    </location>
</feature>
<organism evidence="2 3">
    <name type="scientific">Paenibacillus aurantiacus</name>
    <dbReference type="NCBI Taxonomy" id="1936118"/>
    <lineage>
        <taxon>Bacteria</taxon>
        <taxon>Bacillati</taxon>
        <taxon>Bacillota</taxon>
        <taxon>Bacilli</taxon>
        <taxon>Bacillales</taxon>
        <taxon>Paenibacillaceae</taxon>
        <taxon>Paenibacillus</taxon>
    </lineage>
</organism>
<keyword evidence="1" id="KW-0472">Membrane</keyword>
<evidence type="ECO:0000313" key="3">
    <source>
        <dbReference type="Proteomes" id="UP001589747"/>
    </source>
</evidence>
<comment type="caution">
    <text evidence="2">The sequence shown here is derived from an EMBL/GenBank/DDBJ whole genome shotgun (WGS) entry which is preliminary data.</text>
</comment>